<name>A0A432Y940_9GAMM</name>
<comment type="caution">
    <text evidence="10">The sequence shown here is derived from an EMBL/GenBank/DDBJ whole genome shotgun (WGS) entry which is preliminary data.</text>
</comment>
<dbReference type="CDD" id="cd07731">
    <property type="entry name" value="ComA-like_MBL-fold"/>
    <property type="match status" value="1"/>
</dbReference>
<dbReference type="AlphaFoldDB" id="A0A432Y940"/>
<dbReference type="Pfam" id="PF03772">
    <property type="entry name" value="Competence"/>
    <property type="match status" value="1"/>
</dbReference>
<dbReference type="NCBIfam" id="TIGR00361">
    <property type="entry name" value="ComEC_Rec2"/>
    <property type="match status" value="1"/>
</dbReference>
<feature type="transmembrane region" description="Helical" evidence="6">
    <location>
        <begin position="54"/>
        <end position="70"/>
    </location>
</feature>
<evidence type="ECO:0000259" key="8">
    <source>
        <dbReference type="Pfam" id="PF03772"/>
    </source>
</evidence>
<dbReference type="PANTHER" id="PTHR30619:SF1">
    <property type="entry name" value="RECOMBINATION PROTEIN 2"/>
    <property type="match status" value="1"/>
</dbReference>
<feature type="domain" description="Metallo-beta-lactamase" evidence="7">
    <location>
        <begin position="556"/>
        <end position="736"/>
    </location>
</feature>
<evidence type="ECO:0000256" key="2">
    <source>
        <dbReference type="ARBA" id="ARBA00022475"/>
    </source>
</evidence>
<feature type="transmembrane region" description="Helical" evidence="6">
    <location>
        <begin position="438"/>
        <end position="463"/>
    </location>
</feature>
<keyword evidence="2" id="KW-1003">Cell membrane</keyword>
<dbReference type="Gene3D" id="3.60.15.10">
    <property type="entry name" value="Ribonuclease Z/Hydroxyacylglutathione hydrolase-like"/>
    <property type="match status" value="1"/>
</dbReference>
<feature type="domain" description="ComEC/Rec2-related protein" evidence="8">
    <location>
        <begin position="239"/>
        <end position="521"/>
    </location>
</feature>
<dbReference type="OrthoDB" id="9761531at2"/>
<evidence type="ECO:0000256" key="6">
    <source>
        <dbReference type="SAM" id="Phobius"/>
    </source>
</evidence>
<dbReference type="InterPro" id="IPR004477">
    <property type="entry name" value="ComEC_N"/>
</dbReference>
<organism evidence="10 11">
    <name type="scientific">Idiomarina fontislapidosi</name>
    <dbReference type="NCBI Taxonomy" id="263723"/>
    <lineage>
        <taxon>Bacteria</taxon>
        <taxon>Pseudomonadati</taxon>
        <taxon>Pseudomonadota</taxon>
        <taxon>Gammaproteobacteria</taxon>
        <taxon>Alteromonadales</taxon>
        <taxon>Idiomarinaceae</taxon>
        <taxon>Idiomarina</taxon>
    </lineage>
</organism>
<dbReference type="Proteomes" id="UP000287330">
    <property type="component" value="Unassembled WGS sequence"/>
</dbReference>
<dbReference type="GO" id="GO:0005886">
    <property type="term" value="C:plasma membrane"/>
    <property type="evidence" value="ECO:0007669"/>
    <property type="project" value="UniProtKB-SubCell"/>
</dbReference>
<evidence type="ECO:0000256" key="5">
    <source>
        <dbReference type="ARBA" id="ARBA00023136"/>
    </source>
</evidence>
<dbReference type="InterPro" id="IPR004797">
    <property type="entry name" value="Competence_ComEC/Rec2"/>
</dbReference>
<feature type="transmembrane region" description="Helical" evidence="6">
    <location>
        <begin position="373"/>
        <end position="392"/>
    </location>
</feature>
<dbReference type="EMBL" id="PIPV01000002">
    <property type="protein sequence ID" value="RUO57474.1"/>
    <property type="molecule type" value="Genomic_DNA"/>
</dbReference>
<dbReference type="InterPro" id="IPR052159">
    <property type="entry name" value="Competence_DNA_uptake"/>
</dbReference>
<protein>
    <submittedName>
        <fullName evidence="10">DNA internalization-related competence protein ComEC/Rec2</fullName>
    </submittedName>
</protein>
<dbReference type="InterPro" id="IPR036866">
    <property type="entry name" value="RibonucZ/Hydroxyglut_hydro"/>
</dbReference>
<feature type="transmembrane region" description="Helical" evidence="6">
    <location>
        <begin position="32"/>
        <end position="48"/>
    </location>
</feature>
<evidence type="ECO:0000256" key="3">
    <source>
        <dbReference type="ARBA" id="ARBA00022692"/>
    </source>
</evidence>
<keyword evidence="5 6" id="KW-0472">Membrane</keyword>
<dbReference type="PANTHER" id="PTHR30619">
    <property type="entry name" value="DNA INTERNALIZATION/COMPETENCE PROTEIN COMEC/REC2"/>
    <property type="match status" value="1"/>
</dbReference>
<dbReference type="GO" id="GO:0030420">
    <property type="term" value="P:establishment of competence for transformation"/>
    <property type="evidence" value="ECO:0007669"/>
    <property type="project" value="InterPro"/>
</dbReference>
<dbReference type="SUPFAM" id="SSF56281">
    <property type="entry name" value="Metallo-hydrolase/oxidoreductase"/>
    <property type="match status" value="1"/>
</dbReference>
<dbReference type="NCBIfam" id="TIGR00360">
    <property type="entry name" value="ComEC_N-term"/>
    <property type="match status" value="1"/>
</dbReference>
<dbReference type="InterPro" id="IPR035681">
    <property type="entry name" value="ComA-like_MBL"/>
</dbReference>
<feature type="transmembrane region" description="Helical" evidence="6">
    <location>
        <begin position="302"/>
        <end position="327"/>
    </location>
</feature>
<evidence type="ECO:0000313" key="10">
    <source>
        <dbReference type="EMBL" id="RUO57474.1"/>
    </source>
</evidence>
<feature type="transmembrane region" description="Helical" evidence="6">
    <location>
        <begin position="77"/>
        <end position="98"/>
    </location>
</feature>
<sequence length="799" mass="90819">MIRHPFFDHASCHCNSRLHLIVRLNWKHRMRYSSFTLLAGTVMALYSTHLIEKWLVALIIVCALFCIPLCRQTRKYLIQFILVLIGILIGSHFVSSFAEHHRHLPERVWVSAYLTVEQVDYHSAERSRFVARVTHLRHSNQQLVAQCHCRVQLFWYDAAQRRGLAPGQQYQAEIKLKTPTTYWNQGGARPSNFLWAKQLIKQGQVRNMRLVKTTPSVRWRVYRALQASDLDFKGILLALAIGYRGDIPFEQRDVWQKNGLQHVMAISGLHIGLVAGLVFLIVRRFIAGIPQRGILLRNRERLVLTPTVAVVALCVAFLYTGLAGFAISSQRAWLMLLLFWGQRWLGLSTSNWKRLGYAAVILILIDPGSWYDIGFWFSVVAVAVILLCQWAWQLGSNASGWQRVLQTIYLQLLFLTLMGPLSLALFDGVSLIAPISNLLVVPVIALWVLPLTLMGAVAAMMWADVFAAQLWWLAELPLIGLQPVLNTFAEIAWTWLTASSISAISAVLWLCALALLTPMWLMRYYRWILAGVLAMQASYALWKGWRTPDVIVHVLDVGQAQAIVIERERAAWLVDLGRRFYIGRSQFESVIEPFIAQRGLRVERVSLTHQDADHSGDWRLAKQRLPKAEWFGALTDQPCRAGQQGVWREIRWRVLWPDQAGMHTSNAASCVYQFSYGEIDWLVTGDIGFPEERILAEQRRLKEVEILVAPHHGSAFSLGSLLLQATQPEVTLVSVGAINHYGMPDKYTRQRALEYGSEWATTADFGQLSIETDGASWRLKTPALFDKTNAKSYSSTSQR</sequence>
<feature type="transmembrane region" description="Helical" evidence="6">
    <location>
        <begin position="263"/>
        <end position="282"/>
    </location>
</feature>
<feature type="transmembrane region" description="Helical" evidence="6">
    <location>
        <begin position="524"/>
        <end position="542"/>
    </location>
</feature>
<evidence type="ECO:0000256" key="4">
    <source>
        <dbReference type="ARBA" id="ARBA00022989"/>
    </source>
</evidence>
<dbReference type="Pfam" id="PF13567">
    <property type="entry name" value="DUF4131"/>
    <property type="match status" value="1"/>
</dbReference>
<gene>
    <name evidence="10" type="ORF">CWE25_03150</name>
</gene>
<accession>A0A432Y940</accession>
<feature type="domain" description="DUF4131" evidence="9">
    <location>
        <begin position="54"/>
        <end position="198"/>
    </location>
</feature>
<keyword evidence="4 6" id="KW-1133">Transmembrane helix</keyword>
<evidence type="ECO:0000259" key="9">
    <source>
        <dbReference type="Pfam" id="PF13567"/>
    </source>
</evidence>
<evidence type="ECO:0000313" key="11">
    <source>
        <dbReference type="Proteomes" id="UP000287330"/>
    </source>
</evidence>
<dbReference type="InterPro" id="IPR025405">
    <property type="entry name" value="DUF4131"/>
</dbReference>
<evidence type="ECO:0000259" key="7">
    <source>
        <dbReference type="Pfam" id="PF00753"/>
    </source>
</evidence>
<keyword evidence="3 6" id="KW-0812">Transmembrane</keyword>
<keyword evidence="11" id="KW-1185">Reference proteome</keyword>
<proteinExistence type="predicted"/>
<feature type="transmembrane region" description="Helical" evidence="6">
    <location>
        <begin position="492"/>
        <end position="517"/>
    </location>
</feature>
<evidence type="ECO:0000256" key="1">
    <source>
        <dbReference type="ARBA" id="ARBA00004651"/>
    </source>
</evidence>
<feature type="transmembrane region" description="Helical" evidence="6">
    <location>
        <begin position="404"/>
        <end position="426"/>
    </location>
</feature>
<reference evidence="11" key="1">
    <citation type="journal article" date="2018" name="Front. Microbiol.">
        <title>Genome-Based Analysis Reveals the Taxonomy and Diversity of the Family Idiomarinaceae.</title>
        <authorList>
            <person name="Liu Y."/>
            <person name="Lai Q."/>
            <person name="Shao Z."/>
        </authorList>
    </citation>
    <scope>NUCLEOTIDE SEQUENCE [LARGE SCALE GENOMIC DNA]</scope>
    <source>
        <strain evidence="11">F23</strain>
    </source>
</reference>
<dbReference type="Pfam" id="PF00753">
    <property type="entry name" value="Lactamase_B"/>
    <property type="match status" value="1"/>
</dbReference>
<dbReference type="InterPro" id="IPR001279">
    <property type="entry name" value="Metallo-B-lactamas"/>
</dbReference>
<comment type="subcellular location">
    <subcellularLocation>
        <location evidence="1">Cell membrane</location>
        <topology evidence="1">Multi-pass membrane protein</topology>
    </subcellularLocation>
</comment>